<dbReference type="InterPro" id="IPR000504">
    <property type="entry name" value="RRM_dom"/>
</dbReference>
<feature type="domain" description="RRM" evidence="2">
    <location>
        <begin position="43"/>
        <end position="107"/>
    </location>
</feature>
<dbReference type="GO" id="GO:0003723">
    <property type="term" value="F:RNA binding"/>
    <property type="evidence" value="ECO:0000318"/>
    <property type="project" value="GO_Central"/>
</dbReference>
<dbReference type="Proteomes" id="UP000001514">
    <property type="component" value="Unassembled WGS sequence"/>
</dbReference>
<dbReference type="InterPro" id="IPR012677">
    <property type="entry name" value="Nucleotide-bd_a/b_plait_sf"/>
</dbReference>
<keyword evidence="4" id="KW-1185">Reference proteome</keyword>
<organism evidence="4">
    <name type="scientific">Selaginella moellendorffii</name>
    <name type="common">Spikemoss</name>
    <dbReference type="NCBI Taxonomy" id="88036"/>
    <lineage>
        <taxon>Eukaryota</taxon>
        <taxon>Viridiplantae</taxon>
        <taxon>Streptophyta</taxon>
        <taxon>Embryophyta</taxon>
        <taxon>Tracheophyta</taxon>
        <taxon>Lycopodiopsida</taxon>
        <taxon>Selaginellales</taxon>
        <taxon>Selaginellaceae</taxon>
        <taxon>Selaginella</taxon>
    </lineage>
</organism>
<proteinExistence type="predicted"/>
<evidence type="ECO:0000313" key="3">
    <source>
        <dbReference type="EMBL" id="EFJ06354.1"/>
    </source>
</evidence>
<dbReference type="Gramene" id="EFJ06354">
    <property type="protein sequence ID" value="EFJ06354"/>
    <property type="gene ID" value="SELMODRAFT_448813"/>
</dbReference>
<dbReference type="InParanoid" id="D8TAE1"/>
<protein>
    <recommendedName>
        <fullName evidence="2">RRM domain-containing protein</fullName>
    </recommendedName>
</protein>
<dbReference type="HOGENOM" id="CLU_509421_0_0_1"/>
<accession>D8TAE1</accession>
<evidence type="ECO:0000259" key="2">
    <source>
        <dbReference type="Pfam" id="PF00076"/>
    </source>
</evidence>
<dbReference type="KEGG" id="smo:SELMODRAFT_448813"/>
<dbReference type="EMBL" id="GL377702">
    <property type="protein sequence ID" value="EFJ06354.1"/>
    <property type="molecule type" value="Genomic_DNA"/>
</dbReference>
<dbReference type="InterPro" id="IPR035979">
    <property type="entry name" value="RBD_domain_sf"/>
</dbReference>
<dbReference type="PANTHER" id="PTHR48029">
    <property type="entry name" value="NUCLEOLAR PROTEIN 8"/>
    <property type="match status" value="1"/>
</dbReference>
<reference evidence="3 4" key="1">
    <citation type="journal article" date="2011" name="Science">
        <title>The Selaginella genome identifies genetic changes associated with the evolution of vascular plants.</title>
        <authorList>
            <person name="Banks J.A."/>
            <person name="Nishiyama T."/>
            <person name="Hasebe M."/>
            <person name="Bowman J.L."/>
            <person name="Gribskov M."/>
            <person name="dePamphilis C."/>
            <person name="Albert V.A."/>
            <person name="Aono N."/>
            <person name="Aoyama T."/>
            <person name="Ambrose B.A."/>
            <person name="Ashton N.W."/>
            <person name="Axtell M.J."/>
            <person name="Barker E."/>
            <person name="Barker M.S."/>
            <person name="Bennetzen J.L."/>
            <person name="Bonawitz N.D."/>
            <person name="Chapple C."/>
            <person name="Cheng C."/>
            <person name="Correa L.G."/>
            <person name="Dacre M."/>
            <person name="DeBarry J."/>
            <person name="Dreyer I."/>
            <person name="Elias M."/>
            <person name="Engstrom E.M."/>
            <person name="Estelle M."/>
            <person name="Feng L."/>
            <person name="Finet C."/>
            <person name="Floyd S.K."/>
            <person name="Frommer W.B."/>
            <person name="Fujita T."/>
            <person name="Gramzow L."/>
            <person name="Gutensohn M."/>
            <person name="Harholt J."/>
            <person name="Hattori M."/>
            <person name="Heyl A."/>
            <person name="Hirai T."/>
            <person name="Hiwatashi Y."/>
            <person name="Ishikawa M."/>
            <person name="Iwata M."/>
            <person name="Karol K.G."/>
            <person name="Koehler B."/>
            <person name="Kolukisaoglu U."/>
            <person name="Kubo M."/>
            <person name="Kurata T."/>
            <person name="Lalonde S."/>
            <person name="Li K."/>
            <person name="Li Y."/>
            <person name="Litt A."/>
            <person name="Lyons E."/>
            <person name="Manning G."/>
            <person name="Maruyama T."/>
            <person name="Michael T.P."/>
            <person name="Mikami K."/>
            <person name="Miyazaki S."/>
            <person name="Morinaga S."/>
            <person name="Murata T."/>
            <person name="Mueller-Roeber B."/>
            <person name="Nelson D.R."/>
            <person name="Obara M."/>
            <person name="Oguri Y."/>
            <person name="Olmstead R.G."/>
            <person name="Onodera N."/>
            <person name="Petersen B.L."/>
            <person name="Pils B."/>
            <person name="Prigge M."/>
            <person name="Rensing S.A."/>
            <person name="Riano-Pachon D.M."/>
            <person name="Roberts A.W."/>
            <person name="Sato Y."/>
            <person name="Scheller H.V."/>
            <person name="Schulz B."/>
            <person name="Schulz C."/>
            <person name="Shakirov E.V."/>
            <person name="Shibagaki N."/>
            <person name="Shinohara N."/>
            <person name="Shippen D.E."/>
            <person name="Soerensen I."/>
            <person name="Sotooka R."/>
            <person name="Sugimoto N."/>
            <person name="Sugita M."/>
            <person name="Sumikawa N."/>
            <person name="Tanurdzic M."/>
            <person name="Theissen G."/>
            <person name="Ulvskov P."/>
            <person name="Wakazuki S."/>
            <person name="Weng J.K."/>
            <person name="Willats W.W."/>
            <person name="Wipf D."/>
            <person name="Wolf P.G."/>
            <person name="Yang L."/>
            <person name="Zimmer A.D."/>
            <person name="Zhu Q."/>
            <person name="Mitros T."/>
            <person name="Hellsten U."/>
            <person name="Loque D."/>
            <person name="Otillar R."/>
            <person name="Salamov A."/>
            <person name="Schmutz J."/>
            <person name="Shapiro H."/>
            <person name="Lindquist E."/>
            <person name="Lucas S."/>
            <person name="Rokhsar D."/>
            <person name="Grigoriev I.V."/>
        </authorList>
    </citation>
    <scope>NUCLEOTIDE SEQUENCE [LARGE SCALE GENOMIC DNA]</scope>
</reference>
<gene>
    <name evidence="3" type="ORF">SELMODRAFT_448813</name>
</gene>
<dbReference type="Pfam" id="PF00076">
    <property type="entry name" value="RRM_1"/>
    <property type="match status" value="1"/>
</dbReference>
<dbReference type="PANTHER" id="PTHR48029:SF1">
    <property type="entry name" value="NUCLEOLAR PROTEIN 8"/>
    <property type="match status" value="1"/>
</dbReference>
<evidence type="ECO:0000313" key="4">
    <source>
        <dbReference type="Proteomes" id="UP000001514"/>
    </source>
</evidence>
<dbReference type="CDD" id="cd00590">
    <property type="entry name" value="RRM_SF"/>
    <property type="match status" value="1"/>
</dbReference>
<name>D8TAE1_SELML</name>
<dbReference type="SUPFAM" id="SSF54928">
    <property type="entry name" value="RNA-binding domain, RBD"/>
    <property type="match status" value="1"/>
</dbReference>
<keyword evidence="1" id="KW-0694">RNA-binding</keyword>
<dbReference type="AlphaFoldDB" id="D8TAE1"/>
<dbReference type="Gene3D" id="3.30.70.330">
    <property type="match status" value="1"/>
</dbReference>
<sequence length="535" mass="59764">MLSKMPVLRELKDAVEKKREAAVEMAAKTDPPLIAPIETGPAIFIKSLNPTLTEQELKSHLEQHGLAAEELSLYRTGTGKNVARAVIAQGTDVEKCVTAIDNTKLKGWIMRARRDKHTKEEEPPPDPAMGFTAIGDVKEWMSYGSYHDRPPWWKAFLFGLDLAWQRGRINLRREDLVAAGRDQAGATSIVVYFQNFCREQASSAGDAWKWTIRKKIDENAVDFSSNLLRDIPHRCGPAIWFLAFVLIFRGYSLIGLMALESARQEQVSSINDEDSLWVWTQEPVIHLNQLHGILVLWCSPAYAPLPLLNIMCPVDSFVVVNWQGFETGFQEWWASHHTDPVKGVKDVQVYIIFGNIAFSVVAFNDNWLALCMQDDTLLKAHITFREHAQMLLKLGYLIKLARNNIPPLEAQQARTLWKPVCGGVSRLNKLQGSVHPCALLFHGGMFSFLMMSDARVGDVLLPDPTCPPEAAIAAAQRCREAVSGMHNRGILHGDLVFTNVAVLRRPSGGYAGMLVGFSQARLVGPGEQRHLLSKE</sequence>
<evidence type="ECO:0000256" key="1">
    <source>
        <dbReference type="ARBA" id="ARBA00022884"/>
    </source>
</evidence>